<keyword evidence="2" id="KW-1133">Transmembrane helix</keyword>
<gene>
    <name evidence="3" type="ORF">AFUS01_LOCUS5939</name>
</gene>
<reference evidence="3" key="1">
    <citation type="submission" date="2021-06" db="EMBL/GenBank/DDBJ databases">
        <authorList>
            <person name="Hodson N. C."/>
            <person name="Mongue J. A."/>
            <person name="Jaron S. K."/>
        </authorList>
    </citation>
    <scope>NUCLEOTIDE SEQUENCE</scope>
</reference>
<accession>A0A8J2J8H7</accession>
<feature type="region of interest" description="Disordered" evidence="1">
    <location>
        <begin position="554"/>
        <end position="588"/>
    </location>
</feature>
<feature type="transmembrane region" description="Helical" evidence="2">
    <location>
        <begin position="225"/>
        <end position="241"/>
    </location>
</feature>
<feature type="region of interest" description="Disordered" evidence="1">
    <location>
        <begin position="607"/>
        <end position="648"/>
    </location>
</feature>
<dbReference type="OrthoDB" id="6502994at2759"/>
<evidence type="ECO:0000313" key="4">
    <source>
        <dbReference type="Proteomes" id="UP000708208"/>
    </source>
</evidence>
<feature type="region of interest" description="Disordered" evidence="1">
    <location>
        <begin position="182"/>
        <end position="204"/>
    </location>
</feature>
<dbReference type="EMBL" id="CAJVCH010038410">
    <property type="protein sequence ID" value="CAG7716428.1"/>
    <property type="molecule type" value="Genomic_DNA"/>
</dbReference>
<evidence type="ECO:0000313" key="3">
    <source>
        <dbReference type="EMBL" id="CAG7716428.1"/>
    </source>
</evidence>
<dbReference type="Proteomes" id="UP000708208">
    <property type="component" value="Unassembled WGS sequence"/>
</dbReference>
<comment type="caution">
    <text evidence="3">The sequence shown here is derived from an EMBL/GenBank/DDBJ whole genome shotgun (WGS) entry which is preliminary data.</text>
</comment>
<evidence type="ECO:0000256" key="2">
    <source>
        <dbReference type="SAM" id="Phobius"/>
    </source>
</evidence>
<feature type="transmembrane region" description="Helical" evidence="2">
    <location>
        <begin position="371"/>
        <end position="391"/>
    </location>
</feature>
<feature type="transmembrane region" description="Helical" evidence="2">
    <location>
        <begin position="336"/>
        <end position="359"/>
    </location>
</feature>
<keyword evidence="4" id="KW-1185">Reference proteome</keyword>
<evidence type="ECO:0000256" key="1">
    <source>
        <dbReference type="SAM" id="MobiDB-lite"/>
    </source>
</evidence>
<feature type="compositionally biased region" description="Low complexity" evidence="1">
    <location>
        <begin position="573"/>
        <end position="585"/>
    </location>
</feature>
<feature type="transmembrane region" description="Helical" evidence="2">
    <location>
        <begin position="435"/>
        <end position="456"/>
    </location>
</feature>
<protein>
    <submittedName>
        <fullName evidence="3">Uncharacterized protein</fullName>
    </submittedName>
</protein>
<dbReference type="AlphaFoldDB" id="A0A8J2J8H7"/>
<proteinExistence type="predicted"/>
<sequence>MSAIFQERKNQISQVSTLELFTVGNIKEETTPPRRFSLKEKLAVDTPSEEGKEEESWSSYECNLGTRTRFWFESWWQWFLQWILPVFDGTDDPGNESSSLSTTIGQSILQVEHRTRKRPCFQRDHHIDSLGVDGMTISEHDMAGRNVNVETAGDSCFTKTQSFSGTSTSADSPCSSVGLSADLGRASRSSSSSRSRRSSRVAQTGGEVVDEGVAVGKPAGIRAKLLSLSVVVVGLIGTVAVPLNVALFFTIVFSSCAIVLLWIFILIQSHGKQLKGSLSIPRNVTSQSYRTLPGQVHVPNCKSGVLGVRSDKREKFCEHVALHLIKTKAESQVEKYLFALWWILSLCDWFSSVIVIYLNNQHHSLNLSLDVVTWCVQIVAAVVAPTVLLSIQSGVLPEVSSSFSSTFLPLIFFIYIIVVRQLGTVLYASCFPYSIVIHLTSLTGLIFGRIVTNFIFRAIHLTSSVNGSADCGDHYCCCSIPQHHSNFRSSDHCSSPINLRRRSSDILNGTDSPAVATGIATPLVKETHSGAQIFAQVTPAAQLSITSISLPKESSFCDPSSGDGRGARKTSDCSKSSSSSIQPYSPLTCTSGQVGEEDLVATEKLTSHGDQIGVEGKAKELPGQGPPLAIKSGSADQLHQHQHQPQDQDHRRALNFFNLSRCHSVVHIVSNQGSEIEKMRRTSLPAALPAQRHAIHHGSTAGVDTAILLEAHGLVTDMLMDHAALPAHIVAGLKALATLLTPPPLPLHYQNPRPRPAPLTLSTDPDYTSDIDEIPYTGEKIWCMPKVLLSHSGILIL</sequence>
<feature type="transmembrane region" description="Helical" evidence="2">
    <location>
        <begin position="403"/>
        <end position="423"/>
    </location>
</feature>
<name>A0A8J2J8H7_9HEXA</name>
<keyword evidence="2" id="KW-0472">Membrane</keyword>
<organism evidence="3 4">
    <name type="scientific">Allacma fusca</name>
    <dbReference type="NCBI Taxonomy" id="39272"/>
    <lineage>
        <taxon>Eukaryota</taxon>
        <taxon>Metazoa</taxon>
        <taxon>Ecdysozoa</taxon>
        <taxon>Arthropoda</taxon>
        <taxon>Hexapoda</taxon>
        <taxon>Collembola</taxon>
        <taxon>Symphypleona</taxon>
        <taxon>Sminthuridae</taxon>
        <taxon>Allacma</taxon>
    </lineage>
</organism>
<feature type="transmembrane region" description="Helical" evidence="2">
    <location>
        <begin position="247"/>
        <end position="267"/>
    </location>
</feature>
<keyword evidence="2" id="KW-0812">Transmembrane</keyword>